<dbReference type="EMBL" id="QGNW01002673">
    <property type="protein sequence ID" value="RVW12899.1"/>
    <property type="molecule type" value="Genomic_DNA"/>
</dbReference>
<dbReference type="FunFam" id="1.20.58.1480:FF:000007">
    <property type="entry name" value="Lon protease homolog"/>
    <property type="match status" value="1"/>
</dbReference>
<dbReference type="AlphaFoldDB" id="A0A438BPN0"/>
<accession>A0A438BPN0</accession>
<reference evidence="3 4" key="1">
    <citation type="journal article" date="2018" name="PLoS Genet.">
        <title>Population sequencing reveals clonal diversity and ancestral inbreeding in the grapevine cultivar Chardonnay.</title>
        <authorList>
            <person name="Roach M.J."/>
            <person name="Johnson D.L."/>
            <person name="Bohlmann J."/>
            <person name="van Vuuren H.J."/>
            <person name="Jones S.J."/>
            <person name="Pretorius I.S."/>
            <person name="Schmidt S.A."/>
            <person name="Borneman A.R."/>
        </authorList>
    </citation>
    <scope>NUCLEOTIDE SEQUENCE [LARGE SCALE GENOMIC DNA]</scope>
    <source>
        <strain evidence="4">cv. Chardonnay</strain>
        <tissue evidence="3">Leaf</tissue>
    </source>
</reference>
<feature type="compositionally biased region" description="Polar residues" evidence="1">
    <location>
        <begin position="79"/>
        <end position="92"/>
    </location>
</feature>
<dbReference type="PROSITE" id="PS51788">
    <property type="entry name" value="CULT"/>
    <property type="match status" value="1"/>
</dbReference>
<dbReference type="CDD" id="cd15777">
    <property type="entry name" value="CRBN_C_like"/>
    <property type="match status" value="1"/>
</dbReference>
<dbReference type="Gene3D" id="2.170.150.20">
    <property type="entry name" value="Peptide methionine sulfoxide reductase"/>
    <property type="match status" value="2"/>
</dbReference>
<feature type="domain" description="CULT" evidence="2">
    <location>
        <begin position="243"/>
        <end position="392"/>
    </location>
</feature>
<sequence>MLQIRQYRRLEDHSLNVVTRGQQRFHLRRGWIDDDGVVKADHEFYIFQPYGEVQIIQEDLPLRTPRDAFGKLAPLSNLRSFSHPHTSQSNTSHAKRPRYGDKDSASESNSEESFDSELSLAEMRMHRSAIDSCYGYDTIDESTSSDDDKFVCESELQLGRSHLNEPIGSMHLDCERRNKKANLGIRNKSISGSQSCKGKGLKEGQMVTKLNQSYGVPRAFWPYWVYRMYDSYHLAQRAAGMWKQIVGAPSMDELVKKPDLLSFHIGSKIPLSESIRQELLEIDGGYVHEIMTLYKANGLALTGRPIKEYSWFPGFLEFTMSMLTIWPSDEMPSYNSLEPSFLSVWLKLRYAWTISNCATCETQMGWLFTATNKKLKPSLFWGIRSSQVADDMR</sequence>
<evidence type="ECO:0000256" key="1">
    <source>
        <dbReference type="SAM" id="MobiDB-lite"/>
    </source>
</evidence>
<evidence type="ECO:0000259" key="2">
    <source>
        <dbReference type="PROSITE" id="PS51788"/>
    </source>
</evidence>
<feature type="region of interest" description="Disordered" evidence="1">
    <location>
        <begin position="79"/>
        <end position="117"/>
    </location>
</feature>
<comment type="caution">
    <text evidence="3">The sequence shown here is derived from an EMBL/GenBank/DDBJ whole genome shotgun (WGS) entry which is preliminary data.</text>
</comment>
<dbReference type="InterPro" id="IPR015947">
    <property type="entry name" value="PUA-like_sf"/>
</dbReference>
<gene>
    <name evidence="3" type="primary">crbn_2</name>
    <name evidence="3" type="ORF">CK203_097125</name>
</gene>
<dbReference type="FunFam" id="2.170.150.20:FF:000007">
    <property type="entry name" value="Protein cereblon"/>
    <property type="match status" value="1"/>
</dbReference>
<evidence type="ECO:0000313" key="3">
    <source>
        <dbReference type="EMBL" id="RVW12899.1"/>
    </source>
</evidence>
<organism evidence="3 4">
    <name type="scientific">Vitis vinifera</name>
    <name type="common">Grape</name>
    <dbReference type="NCBI Taxonomy" id="29760"/>
    <lineage>
        <taxon>Eukaryota</taxon>
        <taxon>Viridiplantae</taxon>
        <taxon>Streptophyta</taxon>
        <taxon>Embryophyta</taxon>
        <taxon>Tracheophyta</taxon>
        <taxon>Spermatophyta</taxon>
        <taxon>Magnoliopsida</taxon>
        <taxon>eudicotyledons</taxon>
        <taxon>Gunneridae</taxon>
        <taxon>Pentapetalae</taxon>
        <taxon>rosids</taxon>
        <taxon>Vitales</taxon>
        <taxon>Vitaceae</taxon>
        <taxon>Viteae</taxon>
        <taxon>Vitis</taxon>
    </lineage>
</organism>
<proteinExistence type="predicted"/>
<dbReference type="InterPro" id="IPR034750">
    <property type="entry name" value="CULT"/>
</dbReference>
<dbReference type="Proteomes" id="UP000288805">
    <property type="component" value="Unassembled WGS sequence"/>
</dbReference>
<dbReference type="SUPFAM" id="SSF88697">
    <property type="entry name" value="PUA domain-like"/>
    <property type="match status" value="1"/>
</dbReference>
<evidence type="ECO:0000313" key="4">
    <source>
        <dbReference type="Proteomes" id="UP000288805"/>
    </source>
</evidence>
<name>A0A438BPN0_VITVI</name>
<protein>
    <submittedName>
        <fullName evidence="3">Protein cereblon</fullName>
    </submittedName>
</protein>